<protein>
    <recommendedName>
        <fullName evidence="4">RING-type domain-containing protein</fullName>
    </recommendedName>
</protein>
<evidence type="ECO:0000313" key="3">
    <source>
        <dbReference type="Proteomes" id="UP000614334"/>
    </source>
</evidence>
<dbReference type="EMBL" id="JACYCF010000021">
    <property type="protein sequence ID" value="KAF8750356.1"/>
    <property type="molecule type" value="Genomic_DNA"/>
</dbReference>
<organism evidence="2 3">
    <name type="scientific">Rhizoctonia solani</name>
    <dbReference type="NCBI Taxonomy" id="456999"/>
    <lineage>
        <taxon>Eukaryota</taxon>
        <taxon>Fungi</taxon>
        <taxon>Dikarya</taxon>
        <taxon>Basidiomycota</taxon>
        <taxon>Agaricomycotina</taxon>
        <taxon>Agaricomycetes</taxon>
        <taxon>Cantharellales</taxon>
        <taxon>Ceratobasidiaceae</taxon>
        <taxon>Rhizoctonia</taxon>
    </lineage>
</organism>
<name>A0A8H7LY20_9AGAM</name>
<keyword evidence="1" id="KW-0175">Coiled coil</keyword>
<reference evidence="2" key="1">
    <citation type="submission" date="2020-09" db="EMBL/GenBank/DDBJ databases">
        <title>Comparative genome analyses of four rice-infecting Rhizoctonia solani isolates reveal extensive enrichment of homogalacturonan modification genes.</title>
        <authorList>
            <person name="Lee D.-Y."/>
            <person name="Jeon J."/>
            <person name="Kim K.-T."/>
            <person name="Cheong K."/>
            <person name="Song H."/>
            <person name="Choi G."/>
            <person name="Ko J."/>
            <person name="Opiyo S.O."/>
            <person name="Zuo S."/>
            <person name="Madhav S."/>
            <person name="Lee Y.-H."/>
            <person name="Wang G.-L."/>
        </authorList>
    </citation>
    <scope>NUCLEOTIDE SEQUENCE</scope>
    <source>
        <strain evidence="2">AG1-IA B2</strain>
    </source>
</reference>
<proteinExistence type="predicted"/>
<comment type="caution">
    <text evidence="2">The sequence shown here is derived from an EMBL/GenBank/DDBJ whole genome shotgun (WGS) entry which is preliminary data.</text>
</comment>
<dbReference type="AlphaFoldDB" id="A0A8H7LY20"/>
<dbReference type="Proteomes" id="UP000614334">
    <property type="component" value="Unassembled WGS sequence"/>
</dbReference>
<evidence type="ECO:0000256" key="1">
    <source>
        <dbReference type="SAM" id="Coils"/>
    </source>
</evidence>
<gene>
    <name evidence="2" type="ORF">RHS01_09356</name>
</gene>
<sequence>MTSQNPIDVDSMIGQSKCPICYEMKDSMFSFSCGHIVCGDVCKGLLPTFRQPLRSRTHDPVKCPTCTNVQGRATLRRVFFLVSPHTSQAPLKEAERQLKEVFEDNAERRRVIEELNKEIEQKTESLAKMNTHTDWLAKMLGKLTGNMGKQHPKGYVGNGFLRCI</sequence>
<dbReference type="InterPro" id="IPR013083">
    <property type="entry name" value="Znf_RING/FYVE/PHD"/>
</dbReference>
<dbReference type="SUPFAM" id="SSF57850">
    <property type="entry name" value="RING/U-box"/>
    <property type="match status" value="1"/>
</dbReference>
<evidence type="ECO:0008006" key="4">
    <source>
        <dbReference type="Google" id="ProtNLM"/>
    </source>
</evidence>
<evidence type="ECO:0000313" key="2">
    <source>
        <dbReference type="EMBL" id="KAF8750356.1"/>
    </source>
</evidence>
<accession>A0A8H7LY20</accession>
<dbReference type="Gene3D" id="3.30.40.10">
    <property type="entry name" value="Zinc/RING finger domain, C3HC4 (zinc finger)"/>
    <property type="match status" value="1"/>
</dbReference>
<feature type="coiled-coil region" evidence="1">
    <location>
        <begin position="91"/>
        <end position="132"/>
    </location>
</feature>